<dbReference type="GO" id="GO:0016787">
    <property type="term" value="F:hydrolase activity"/>
    <property type="evidence" value="ECO:0007669"/>
    <property type="project" value="UniProtKB-KW"/>
</dbReference>
<sequence length="220" mass="23014">MADLPLEHVHVAPDDDPENAPGVFVLHGRGADEEDLLPVAQRLPDRLHVVSLRAPDPLQGGYTWYELDLSAGGLEASQPDAAGFRRSLDLVADSVDAAVDEYGLDADRIGLLGFSQGAITSLSLLLEDPDRYAWVAALHGYLADAHGDLEPDGIEGKPVFVGAGAGDRVIPESRSAAAADRFAEVGAAVTRGSYPGGHGIGQRELSDVVAFVESQVAGAE</sequence>
<dbReference type="InterPro" id="IPR050565">
    <property type="entry name" value="LYPA1-2/EST-like"/>
</dbReference>
<organism evidence="4 5">
    <name type="scientific">Halorubrum persicum</name>
    <dbReference type="NCBI Taxonomy" id="1383844"/>
    <lineage>
        <taxon>Archaea</taxon>
        <taxon>Methanobacteriati</taxon>
        <taxon>Methanobacteriota</taxon>
        <taxon>Stenosarchaea group</taxon>
        <taxon>Halobacteria</taxon>
        <taxon>Halobacteriales</taxon>
        <taxon>Haloferacaceae</taxon>
        <taxon>Halorubrum</taxon>
    </lineage>
</organism>
<dbReference type="Gene3D" id="3.40.50.1820">
    <property type="entry name" value="alpha/beta hydrolase"/>
    <property type="match status" value="1"/>
</dbReference>
<evidence type="ECO:0000259" key="3">
    <source>
        <dbReference type="Pfam" id="PF02230"/>
    </source>
</evidence>
<reference evidence="4 5" key="1">
    <citation type="journal article" date="2014" name="Front. Microbiol.">
        <title>Population and genomic analysis of the genus Halorubrum.</title>
        <authorList>
            <person name="Fullmer M.S."/>
            <person name="Soucy S.M."/>
            <person name="Swithers K.S."/>
            <person name="Makkay A.M."/>
            <person name="Wheeler R."/>
            <person name="Ventosa A."/>
            <person name="Gogarten J.P."/>
            <person name="Papke R.T."/>
        </authorList>
    </citation>
    <scope>NUCLEOTIDE SEQUENCE [LARGE SCALE GENOMIC DNA]</scope>
    <source>
        <strain evidence="4 5">C49</strain>
    </source>
</reference>
<dbReference type="OrthoDB" id="203477at2157"/>
<dbReference type="Proteomes" id="UP000222824">
    <property type="component" value="Unassembled WGS sequence"/>
</dbReference>
<dbReference type="SUPFAM" id="SSF53474">
    <property type="entry name" value="alpha/beta-Hydrolases"/>
    <property type="match status" value="1"/>
</dbReference>
<name>A0A2G1WJS8_9EURY</name>
<keyword evidence="5" id="KW-1185">Reference proteome</keyword>
<dbReference type="InterPro" id="IPR003140">
    <property type="entry name" value="PLipase/COase/thioEstase"/>
</dbReference>
<comment type="similarity">
    <text evidence="1">Belongs to the AB hydrolase superfamily. AB hydrolase 2 family.</text>
</comment>
<dbReference type="PANTHER" id="PTHR10655">
    <property type="entry name" value="LYSOPHOSPHOLIPASE-RELATED"/>
    <property type="match status" value="1"/>
</dbReference>
<feature type="domain" description="Phospholipase/carboxylesterase/thioesterase" evidence="3">
    <location>
        <begin position="10"/>
        <end position="213"/>
    </location>
</feature>
<dbReference type="EMBL" id="NHOA01000043">
    <property type="protein sequence ID" value="PHQ39240.1"/>
    <property type="molecule type" value="Genomic_DNA"/>
</dbReference>
<dbReference type="Pfam" id="PF02230">
    <property type="entry name" value="Abhydrolase_2"/>
    <property type="match status" value="1"/>
</dbReference>
<gene>
    <name evidence="4" type="ORF">DJ69_06995</name>
</gene>
<protein>
    <submittedName>
        <fullName evidence="4">Phospholipase</fullName>
    </submittedName>
</protein>
<evidence type="ECO:0000256" key="1">
    <source>
        <dbReference type="ARBA" id="ARBA00006499"/>
    </source>
</evidence>
<evidence type="ECO:0000313" key="5">
    <source>
        <dbReference type="Proteomes" id="UP000222824"/>
    </source>
</evidence>
<evidence type="ECO:0000256" key="2">
    <source>
        <dbReference type="ARBA" id="ARBA00022801"/>
    </source>
</evidence>
<accession>A0A2G1WJS8</accession>
<dbReference type="RefSeq" id="WP_099254969.1">
    <property type="nucleotide sequence ID" value="NZ_NHOA01000043.1"/>
</dbReference>
<evidence type="ECO:0000313" key="4">
    <source>
        <dbReference type="EMBL" id="PHQ39240.1"/>
    </source>
</evidence>
<proteinExistence type="inferred from homology"/>
<dbReference type="PANTHER" id="PTHR10655:SF17">
    <property type="entry name" value="LYSOPHOSPHOLIPASE-LIKE PROTEIN 1"/>
    <property type="match status" value="1"/>
</dbReference>
<dbReference type="InterPro" id="IPR029058">
    <property type="entry name" value="AB_hydrolase_fold"/>
</dbReference>
<keyword evidence="2" id="KW-0378">Hydrolase</keyword>
<dbReference type="AlphaFoldDB" id="A0A2G1WJS8"/>
<comment type="caution">
    <text evidence="4">The sequence shown here is derived from an EMBL/GenBank/DDBJ whole genome shotgun (WGS) entry which is preliminary data.</text>
</comment>